<protein>
    <submittedName>
        <fullName evidence="1">Uncharacterized protein</fullName>
    </submittedName>
</protein>
<feature type="non-terminal residue" evidence="1">
    <location>
        <position position="40"/>
    </location>
</feature>
<feature type="non-terminal residue" evidence="1">
    <location>
        <position position="1"/>
    </location>
</feature>
<dbReference type="EMBL" id="BARW01043219">
    <property type="protein sequence ID" value="GAJ18523.1"/>
    <property type="molecule type" value="Genomic_DNA"/>
</dbReference>
<dbReference type="AlphaFoldDB" id="X1UM39"/>
<comment type="caution">
    <text evidence="1">The sequence shown here is derived from an EMBL/GenBank/DDBJ whole genome shotgun (WGS) entry which is preliminary data.</text>
</comment>
<name>X1UM39_9ZZZZ</name>
<gene>
    <name evidence="1" type="ORF">S12H4_63468</name>
</gene>
<proteinExistence type="predicted"/>
<evidence type="ECO:0000313" key="1">
    <source>
        <dbReference type="EMBL" id="GAJ18523.1"/>
    </source>
</evidence>
<reference evidence="1" key="1">
    <citation type="journal article" date="2014" name="Front. Microbiol.">
        <title>High frequency of phylogenetically diverse reductive dehalogenase-homologous genes in deep subseafloor sedimentary metagenomes.</title>
        <authorList>
            <person name="Kawai M."/>
            <person name="Futagami T."/>
            <person name="Toyoda A."/>
            <person name="Takaki Y."/>
            <person name="Nishi S."/>
            <person name="Hori S."/>
            <person name="Arai W."/>
            <person name="Tsubouchi T."/>
            <person name="Morono Y."/>
            <person name="Uchiyama I."/>
            <person name="Ito T."/>
            <person name="Fujiyama A."/>
            <person name="Inagaki F."/>
            <person name="Takami H."/>
        </authorList>
    </citation>
    <scope>NUCLEOTIDE SEQUENCE</scope>
    <source>
        <strain evidence="1">Expedition CK06-06</strain>
    </source>
</reference>
<sequence>FADIIGFHFGTEGFKLERLGLNRGNGGLNGAGHYISTSPE</sequence>
<organism evidence="1">
    <name type="scientific">marine sediment metagenome</name>
    <dbReference type="NCBI Taxonomy" id="412755"/>
    <lineage>
        <taxon>unclassified sequences</taxon>
        <taxon>metagenomes</taxon>
        <taxon>ecological metagenomes</taxon>
    </lineage>
</organism>
<accession>X1UM39</accession>